<evidence type="ECO:0000259" key="2">
    <source>
        <dbReference type="Pfam" id="PF07833"/>
    </source>
</evidence>
<feature type="signal peptide" evidence="1">
    <location>
        <begin position="1"/>
        <end position="30"/>
    </location>
</feature>
<dbReference type="SUPFAM" id="SSF55383">
    <property type="entry name" value="Copper amine oxidase, domain N"/>
    <property type="match status" value="1"/>
</dbReference>
<keyword evidence="1" id="KW-0732">Signal</keyword>
<dbReference type="Gene3D" id="3.30.457.10">
    <property type="entry name" value="Copper amine oxidase-like, N-terminal domain"/>
    <property type="match status" value="1"/>
</dbReference>
<evidence type="ECO:0000313" key="3">
    <source>
        <dbReference type="EMBL" id="TCZ76389.1"/>
    </source>
</evidence>
<dbReference type="Pfam" id="PF07833">
    <property type="entry name" value="Cu_amine_oxidN1"/>
    <property type="match status" value="1"/>
</dbReference>
<feature type="chain" id="PRO_5020251166" evidence="1">
    <location>
        <begin position="31"/>
        <end position="390"/>
    </location>
</feature>
<protein>
    <submittedName>
        <fullName evidence="3">Copper amine oxidase N-terminal domain-containing protein</fullName>
    </submittedName>
</protein>
<proteinExistence type="predicted"/>
<gene>
    <name evidence="3" type="ORF">E0485_14425</name>
</gene>
<reference evidence="3 4" key="1">
    <citation type="submission" date="2019-03" db="EMBL/GenBank/DDBJ databases">
        <authorList>
            <person name="Kim M.K.M."/>
        </authorList>
    </citation>
    <scope>NUCLEOTIDE SEQUENCE [LARGE SCALE GENOMIC DNA]</scope>
    <source>
        <strain evidence="3 4">18JY21-1</strain>
    </source>
</reference>
<name>A0A4R4E9X2_9BACL</name>
<comment type="caution">
    <text evidence="3">The sequence shown here is derived from an EMBL/GenBank/DDBJ whole genome shotgun (WGS) entry which is preliminary data.</text>
</comment>
<feature type="domain" description="Copper amine oxidase-like N-terminal" evidence="2">
    <location>
        <begin position="40"/>
        <end position="150"/>
    </location>
</feature>
<evidence type="ECO:0000256" key="1">
    <source>
        <dbReference type="SAM" id="SignalP"/>
    </source>
</evidence>
<dbReference type="InterPro" id="IPR036582">
    <property type="entry name" value="Mao_N_sf"/>
</dbReference>
<sequence>MNMTKKNVAFTLTLALSLSLSLVMPTTTFAAEISMKVGDKALAFQYAEPFIEDGRTLTPLRDLLVALGVPDDQEHIIWNKDKQSVSVIYKDINVELTVGSRTIYKNNHKFADLDVSPKLVNDRVFIPARAVAEALGNKVIYDATTRTVLINSGTITYSDLSKLNSVVRATIQKLKGIDLKDLQGEQKESLEYLLLIDKKQLAGALLDSFELERAAVLDFIAKYMLNDLNCLIEKAVDPASPAAYGTSMTDLITALPADPVMEQLAKIMKNSSNEQVRDAISFYLYKFPTSKSLKILEEELAVESSDKVFSNAAVSYQSIGRSMPSTYVESLFNSYLNASDKQREKYKSYLLLNVRNHDSTKEQWNALLKNKSSSKTELEKQTAEELLKLK</sequence>
<keyword evidence="4" id="KW-1185">Reference proteome</keyword>
<organism evidence="3 4">
    <name type="scientific">Paenibacillus albiflavus</name>
    <dbReference type="NCBI Taxonomy" id="2545760"/>
    <lineage>
        <taxon>Bacteria</taxon>
        <taxon>Bacillati</taxon>
        <taxon>Bacillota</taxon>
        <taxon>Bacilli</taxon>
        <taxon>Bacillales</taxon>
        <taxon>Paenibacillaceae</taxon>
        <taxon>Paenibacillus</taxon>
    </lineage>
</organism>
<dbReference type="OrthoDB" id="2666280at2"/>
<dbReference type="Proteomes" id="UP000295418">
    <property type="component" value="Unassembled WGS sequence"/>
</dbReference>
<evidence type="ECO:0000313" key="4">
    <source>
        <dbReference type="Proteomes" id="UP000295418"/>
    </source>
</evidence>
<dbReference type="AlphaFoldDB" id="A0A4R4E9X2"/>
<accession>A0A4R4E9X2</accession>
<dbReference type="EMBL" id="SKFG01000013">
    <property type="protein sequence ID" value="TCZ76389.1"/>
    <property type="molecule type" value="Genomic_DNA"/>
</dbReference>
<dbReference type="InterPro" id="IPR012854">
    <property type="entry name" value="Cu_amine_oxidase-like_N"/>
</dbReference>